<dbReference type="SUPFAM" id="SSF55347">
    <property type="entry name" value="Glyceraldehyde-3-phosphate dehydrogenase-like, C-terminal domain"/>
    <property type="match status" value="1"/>
</dbReference>
<dbReference type="InterPro" id="IPR051450">
    <property type="entry name" value="Gfo/Idh/MocA_Oxidoreductases"/>
</dbReference>
<dbReference type="AlphaFoldDB" id="A0A3D8ILG9"/>
<gene>
    <name evidence="3" type="ORF">CQA54_07920</name>
</gene>
<dbReference type="EMBL" id="NXLT01000008">
    <property type="protein sequence ID" value="RDU66187.1"/>
    <property type="molecule type" value="Genomic_DNA"/>
</dbReference>
<evidence type="ECO:0000313" key="4">
    <source>
        <dbReference type="Proteomes" id="UP000256514"/>
    </source>
</evidence>
<dbReference type="PANTHER" id="PTHR43377">
    <property type="entry name" value="BILIVERDIN REDUCTASE A"/>
    <property type="match status" value="1"/>
</dbReference>
<keyword evidence="4" id="KW-1185">Reference proteome</keyword>
<dbReference type="PANTHER" id="PTHR43377:SF6">
    <property type="entry name" value="GFO_IDH_MOCA-LIKE OXIDOREDUCTASE N-TERMINAL DOMAIN-CONTAINING PROTEIN"/>
    <property type="match status" value="1"/>
</dbReference>
<evidence type="ECO:0000259" key="2">
    <source>
        <dbReference type="Pfam" id="PF22725"/>
    </source>
</evidence>
<reference evidence="3 4" key="1">
    <citation type="submission" date="2018-04" db="EMBL/GenBank/DDBJ databases">
        <title>Novel Campyloabacter and Helicobacter Species and Strains.</title>
        <authorList>
            <person name="Mannion A.J."/>
            <person name="Shen Z."/>
            <person name="Fox J.G."/>
        </authorList>
    </citation>
    <scope>NUCLEOTIDE SEQUENCE [LARGE SCALE GENOMIC DNA]</scope>
    <source>
        <strain evidence="3 4">MIT 12-6600</strain>
    </source>
</reference>
<dbReference type="InterPro" id="IPR036291">
    <property type="entry name" value="NAD(P)-bd_dom_sf"/>
</dbReference>
<feature type="domain" description="Gfo/Idh/MocA-like oxidoreductase N-terminal" evidence="1">
    <location>
        <begin position="3"/>
        <end position="122"/>
    </location>
</feature>
<dbReference type="GO" id="GO:0000166">
    <property type="term" value="F:nucleotide binding"/>
    <property type="evidence" value="ECO:0007669"/>
    <property type="project" value="InterPro"/>
</dbReference>
<proteinExistence type="predicted"/>
<dbReference type="Pfam" id="PF22725">
    <property type="entry name" value="GFO_IDH_MocA_C3"/>
    <property type="match status" value="1"/>
</dbReference>
<dbReference type="InterPro" id="IPR000683">
    <property type="entry name" value="Gfo/Idh/MocA-like_OxRdtase_N"/>
</dbReference>
<dbReference type="Gene3D" id="3.30.360.10">
    <property type="entry name" value="Dihydrodipicolinate Reductase, domain 2"/>
    <property type="match status" value="1"/>
</dbReference>
<comment type="caution">
    <text evidence="3">The sequence shown here is derived from an EMBL/GenBank/DDBJ whole genome shotgun (WGS) entry which is preliminary data.</text>
</comment>
<dbReference type="InterPro" id="IPR055170">
    <property type="entry name" value="GFO_IDH_MocA-like_dom"/>
</dbReference>
<protein>
    <submittedName>
        <fullName evidence="3">Gfo/Idh/MocA family oxidoreductase</fullName>
    </submittedName>
</protein>
<name>A0A3D8ILG9_9HELI</name>
<dbReference type="OrthoDB" id="9782091at2"/>
<evidence type="ECO:0000259" key="1">
    <source>
        <dbReference type="Pfam" id="PF01408"/>
    </source>
</evidence>
<dbReference type="Pfam" id="PF01408">
    <property type="entry name" value="GFO_IDH_MocA"/>
    <property type="match status" value="1"/>
</dbReference>
<accession>A0A3D8ILG9</accession>
<dbReference type="SUPFAM" id="SSF51735">
    <property type="entry name" value="NAD(P)-binding Rossmann-fold domains"/>
    <property type="match status" value="1"/>
</dbReference>
<feature type="domain" description="GFO/IDH/MocA-like oxidoreductase" evidence="2">
    <location>
        <begin position="162"/>
        <end position="236"/>
    </location>
</feature>
<sequence>MMLRCGVVGYGYWGVNVARTLSELNGLELYALCEIESMRTHNALKAFPSLRIYQDFEDFLGDENIECVFIITPPHTHFALAKQAIESKKHIFVEKPLCMSYADSQRLYDLAHKHNVVLFCDHIFLHAPAVQYLKTHIHEFGNIVSITARRINLGLFQSATDVIRDLAIHDLSIVDYLVGLDVRRVSVFKQKYLHYPNDAFAVLNLELSDGIVVMINVSWLSPIKVREMSIGGSKQTAIYDETRADKLRIYTSGVVLEENLQTDTLHQTMVKYRLGEVQSPHLSKELALHRSIKAFVHLVHAKDYTTRNISAQIARCTNTDTSESMMLSWGEGEYRDHTLRVMAVLERLDRAH</sequence>
<organism evidence="3 4">
    <name type="scientific">Helicobacter equorum</name>
    <dbReference type="NCBI Taxonomy" id="361872"/>
    <lineage>
        <taxon>Bacteria</taxon>
        <taxon>Pseudomonadati</taxon>
        <taxon>Campylobacterota</taxon>
        <taxon>Epsilonproteobacteria</taxon>
        <taxon>Campylobacterales</taxon>
        <taxon>Helicobacteraceae</taxon>
        <taxon>Helicobacter</taxon>
    </lineage>
</organism>
<dbReference type="Proteomes" id="UP000256514">
    <property type="component" value="Unassembled WGS sequence"/>
</dbReference>
<evidence type="ECO:0000313" key="3">
    <source>
        <dbReference type="EMBL" id="RDU66187.1"/>
    </source>
</evidence>
<dbReference type="Gene3D" id="3.40.50.720">
    <property type="entry name" value="NAD(P)-binding Rossmann-like Domain"/>
    <property type="match status" value="1"/>
</dbReference>